<dbReference type="InterPro" id="IPR011006">
    <property type="entry name" value="CheY-like_superfamily"/>
</dbReference>
<dbReference type="STRING" id="1526658.BHK69_16225"/>
<dbReference type="PROSITE" id="PS50109">
    <property type="entry name" value="HIS_KIN"/>
    <property type="match status" value="1"/>
</dbReference>
<evidence type="ECO:0000256" key="6">
    <source>
        <dbReference type="PROSITE-ProRule" id="PRU00169"/>
    </source>
</evidence>
<dbReference type="PROSITE" id="PS50110">
    <property type="entry name" value="RESPONSE_REGULATORY"/>
    <property type="match status" value="2"/>
</dbReference>
<dbReference type="SMART" id="SM00388">
    <property type="entry name" value="HisKA"/>
    <property type="match status" value="1"/>
</dbReference>
<dbReference type="EMBL" id="CP017147">
    <property type="protein sequence ID" value="AOO81790.1"/>
    <property type="molecule type" value="Genomic_DNA"/>
</dbReference>
<evidence type="ECO:0000259" key="10">
    <source>
        <dbReference type="PROSITE" id="PS50113"/>
    </source>
</evidence>
<feature type="domain" description="PAC" evidence="10">
    <location>
        <begin position="233"/>
        <end position="286"/>
    </location>
</feature>
<feature type="domain" description="PAC" evidence="10">
    <location>
        <begin position="487"/>
        <end position="539"/>
    </location>
</feature>
<feature type="modified residue" description="4-aspartylphosphate" evidence="6">
    <location>
        <position position="870"/>
    </location>
</feature>
<dbReference type="Pfam" id="PF02518">
    <property type="entry name" value="HATPase_c"/>
    <property type="match status" value="1"/>
</dbReference>
<dbReference type="PRINTS" id="PR00344">
    <property type="entry name" value="BCTRLSENSOR"/>
</dbReference>
<dbReference type="GO" id="GO:0000155">
    <property type="term" value="F:phosphorelay sensor kinase activity"/>
    <property type="evidence" value="ECO:0007669"/>
    <property type="project" value="InterPro"/>
</dbReference>
<dbReference type="Pfam" id="PF08447">
    <property type="entry name" value="PAS_3"/>
    <property type="match status" value="1"/>
</dbReference>
<dbReference type="FunFam" id="3.30.450.20:FF:000099">
    <property type="entry name" value="Sensory box sensor histidine kinase"/>
    <property type="match status" value="1"/>
</dbReference>
<dbReference type="InterPro" id="IPR036890">
    <property type="entry name" value="HATPase_C_sf"/>
</dbReference>
<feature type="domain" description="PAS" evidence="9">
    <location>
        <begin position="414"/>
        <end position="484"/>
    </location>
</feature>
<dbReference type="InterPro" id="IPR052162">
    <property type="entry name" value="Sensor_kinase/Photoreceptor"/>
</dbReference>
<dbReference type="PANTHER" id="PTHR43304">
    <property type="entry name" value="PHYTOCHROME-LIKE PROTEIN CPH1"/>
    <property type="match status" value="1"/>
</dbReference>
<reference evidence="11 12" key="1">
    <citation type="journal article" date="2015" name="Antonie Van Leeuwenhoek">
        <title>Bosea vaviloviae sp. nov., a new species of slow-growing rhizobia isolated from nodules of the relict species Vavilovia formosa (Stev.) Fed.</title>
        <authorList>
            <person name="Safronova V.I."/>
            <person name="Kuznetsova I.G."/>
            <person name="Sazanova A.L."/>
            <person name="Kimeklis A.K."/>
            <person name="Belimov A.A."/>
            <person name="Andronov E.E."/>
            <person name="Pinaev A.G."/>
            <person name="Chizhevskaya E.P."/>
            <person name="Pukhaev A.R."/>
            <person name="Popov K.P."/>
            <person name="Willems A."/>
            <person name="Tikhonovich I.A."/>
        </authorList>
    </citation>
    <scope>NUCLEOTIDE SEQUENCE [LARGE SCALE GENOMIC DNA]</scope>
    <source>
        <strain evidence="11 12">Vaf18</strain>
    </source>
</reference>
<dbReference type="Gene3D" id="3.40.50.2300">
    <property type="match status" value="2"/>
</dbReference>
<feature type="modified residue" description="4-aspartylphosphate" evidence="6">
    <location>
        <position position="1027"/>
    </location>
</feature>
<sequence length="1090" mass="119363">MLAPHAPYGFLENGGEIGALIRQFDWSRTPLGPIESWPQSLRTTTALALSSPLPVMMLWGPDGTLIYNDGYAAFAGERHPALLGAKVQEGWPEAAELNARVLDTVLAGGTLSLREQRLAMNRRGVPEDCWLDLDYMPILGEDGSPAGVFAVVIEITERVRTEQRLKIAQEAGGVGVFEWYPESGLLDVSDEYRRIWGMPPDVQVTDDLLVSLLHPDDRALSGPERLTEANPLAYTEYRRFDPATGETRWIARQGEAVSTPESGQRRFVGVCFDITPRKAAEEALRASEARWRNLFEQMQEGFFIAEAVRDAAGTMVDFRFVEMNPAFEARTDVRMVDAIGRNVSEIIPNLPPELITTYAIVLETGKPARYEINVPSMKHRWFEARARRIGPDRFSVLFLDITGRKQAEAALRESEARFRTLSQSMPNHVWTARPDGQLDWFNERIYAFTGAAPGTLDGEAWMAVVHPEDAASAAASWENARRDGIPYETEFRLRRQDGTFRWHIARAVPAHDERGAITRWVGTNTDIDAQKTAEAALADLADTLEERVAARTAELAKAEEALRHSQKMEAIGNLTGGIAHDFNNLLQVISGNLQLLSREIAGDEKAEKRVDNAMAGVARGSKLAAQLLAFGRRQPLEPKVVNVGRLIRDMDDLLRRTLGDAIEIESIVAGGLWHTLVDPANVENAILNLAINSRDAMDGQGRLTIEAGNASLDDAYSGAHRDVTAGQYVQISVSDTGSGMSREVMDQIFEPFFSTKPQGKGTGLGLSMVYGFVKQSGGHVKVYSEPGQGTTIKLYLPRSLQAEDMLVEKEAGPVTGGSETILVVEDDEAVRETVIALLGELGYRVLKAPDAQSALAVIESGVAIDLLFTDVVMPGPLKSPELARKAKERLPQLSVLFTSGYTENSIVHGGRLDEGVSLLSKPYGREALARKIRQVLVQDGKTPSYETVRPQPKSAAQKAALQAAAAPVPEPARRSNLTVLVCEDDAIIRMDTADMVQDLGHVAIEAENGLKALEIATGRNVDILLTDIGLPDISGSELAHRLRALKPELAIIFATGRDQVEGFEGAARTALLRKPYRLHALEKILGSILD</sequence>
<keyword evidence="4" id="KW-0808">Transferase</keyword>
<dbReference type="CDD" id="cd00082">
    <property type="entry name" value="HisKA"/>
    <property type="match status" value="1"/>
</dbReference>
<dbReference type="InterPro" id="IPR000014">
    <property type="entry name" value="PAS"/>
</dbReference>
<feature type="domain" description="PAC" evidence="10">
    <location>
        <begin position="114"/>
        <end position="167"/>
    </location>
</feature>
<dbReference type="InterPro" id="IPR036097">
    <property type="entry name" value="HisK_dim/P_sf"/>
</dbReference>
<dbReference type="SUPFAM" id="SSF55874">
    <property type="entry name" value="ATPase domain of HSP90 chaperone/DNA topoisomerase II/histidine kinase"/>
    <property type="match status" value="1"/>
</dbReference>
<evidence type="ECO:0000256" key="5">
    <source>
        <dbReference type="ARBA" id="ARBA00022777"/>
    </source>
</evidence>
<dbReference type="InterPro" id="IPR003661">
    <property type="entry name" value="HisK_dim/P_dom"/>
</dbReference>
<dbReference type="Pfam" id="PF00072">
    <property type="entry name" value="Response_reg"/>
    <property type="match status" value="2"/>
</dbReference>
<evidence type="ECO:0000313" key="12">
    <source>
        <dbReference type="Proteomes" id="UP000094969"/>
    </source>
</evidence>
<dbReference type="SUPFAM" id="SSF52172">
    <property type="entry name" value="CheY-like"/>
    <property type="match status" value="2"/>
</dbReference>
<dbReference type="OrthoDB" id="9796100at2"/>
<dbReference type="CDD" id="cd00156">
    <property type="entry name" value="REC"/>
    <property type="match status" value="1"/>
</dbReference>
<dbReference type="InterPro" id="IPR013656">
    <property type="entry name" value="PAS_4"/>
</dbReference>
<dbReference type="CDD" id="cd18161">
    <property type="entry name" value="REC_hyHK_blue-like"/>
    <property type="match status" value="1"/>
</dbReference>
<feature type="domain" description="Response regulatory" evidence="8">
    <location>
        <begin position="820"/>
        <end position="936"/>
    </location>
</feature>
<accession>A0A1D7U345</accession>
<name>A0A1D7U345_9HYPH</name>
<evidence type="ECO:0000259" key="8">
    <source>
        <dbReference type="PROSITE" id="PS50110"/>
    </source>
</evidence>
<dbReference type="InterPro" id="IPR003594">
    <property type="entry name" value="HATPase_dom"/>
</dbReference>
<organism evidence="11 12">
    <name type="scientific">Bosea vaviloviae</name>
    <dbReference type="NCBI Taxonomy" id="1526658"/>
    <lineage>
        <taxon>Bacteria</taxon>
        <taxon>Pseudomonadati</taxon>
        <taxon>Pseudomonadota</taxon>
        <taxon>Alphaproteobacteria</taxon>
        <taxon>Hyphomicrobiales</taxon>
        <taxon>Boseaceae</taxon>
        <taxon>Bosea</taxon>
    </lineage>
</organism>
<dbReference type="CDD" id="cd00130">
    <property type="entry name" value="PAS"/>
    <property type="match status" value="1"/>
</dbReference>
<evidence type="ECO:0000256" key="3">
    <source>
        <dbReference type="ARBA" id="ARBA00022553"/>
    </source>
</evidence>
<keyword evidence="12" id="KW-1185">Reference proteome</keyword>
<dbReference type="EC" id="2.7.13.3" evidence="2"/>
<dbReference type="SMART" id="SM00448">
    <property type="entry name" value="REC"/>
    <property type="match status" value="2"/>
</dbReference>
<protein>
    <recommendedName>
        <fullName evidence="2">histidine kinase</fullName>
        <ecNumber evidence="2">2.7.13.3</ecNumber>
    </recommendedName>
</protein>
<dbReference type="KEGG" id="bvv:BHK69_16225"/>
<dbReference type="SMART" id="SM00086">
    <property type="entry name" value="PAC"/>
    <property type="match status" value="3"/>
</dbReference>
<gene>
    <name evidence="11" type="ORF">BHK69_16225</name>
</gene>
<dbReference type="InterPro" id="IPR005467">
    <property type="entry name" value="His_kinase_dom"/>
</dbReference>
<dbReference type="InterPro" id="IPR013655">
    <property type="entry name" value="PAS_fold_3"/>
</dbReference>
<dbReference type="PROSITE" id="PS50113">
    <property type="entry name" value="PAC"/>
    <property type="match status" value="3"/>
</dbReference>
<keyword evidence="5 11" id="KW-0418">Kinase</keyword>
<evidence type="ECO:0000259" key="7">
    <source>
        <dbReference type="PROSITE" id="PS50109"/>
    </source>
</evidence>
<evidence type="ECO:0000313" key="11">
    <source>
        <dbReference type="EMBL" id="AOO81790.1"/>
    </source>
</evidence>
<dbReference type="Gene3D" id="3.30.565.10">
    <property type="entry name" value="Histidine kinase-like ATPase, C-terminal domain"/>
    <property type="match status" value="1"/>
</dbReference>
<dbReference type="SUPFAM" id="SSF55785">
    <property type="entry name" value="PYP-like sensor domain (PAS domain)"/>
    <property type="match status" value="4"/>
</dbReference>
<dbReference type="SMART" id="SM00091">
    <property type="entry name" value="PAS"/>
    <property type="match status" value="3"/>
</dbReference>
<comment type="catalytic activity">
    <reaction evidence="1">
        <text>ATP + protein L-histidine = ADP + protein N-phospho-L-histidine.</text>
        <dbReference type="EC" id="2.7.13.3"/>
    </reaction>
</comment>
<dbReference type="RefSeq" id="WP_069691000.1">
    <property type="nucleotide sequence ID" value="NZ_CP017147.1"/>
</dbReference>
<dbReference type="InterPro" id="IPR001610">
    <property type="entry name" value="PAC"/>
</dbReference>
<evidence type="ECO:0000259" key="9">
    <source>
        <dbReference type="PROSITE" id="PS50112"/>
    </source>
</evidence>
<feature type="domain" description="Histidine kinase" evidence="7">
    <location>
        <begin position="577"/>
        <end position="800"/>
    </location>
</feature>
<dbReference type="Pfam" id="PF08448">
    <property type="entry name" value="PAS_4"/>
    <property type="match status" value="1"/>
</dbReference>
<evidence type="ECO:0000256" key="2">
    <source>
        <dbReference type="ARBA" id="ARBA00012438"/>
    </source>
</evidence>
<dbReference type="SMART" id="SM00387">
    <property type="entry name" value="HATPase_c"/>
    <property type="match status" value="1"/>
</dbReference>
<proteinExistence type="predicted"/>
<dbReference type="InterPro" id="IPR000700">
    <property type="entry name" value="PAS-assoc_C"/>
</dbReference>
<evidence type="ECO:0000256" key="4">
    <source>
        <dbReference type="ARBA" id="ARBA00022679"/>
    </source>
</evidence>
<dbReference type="Pfam" id="PF13188">
    <property type="entry name" value="PAS_8"/>
    <property type="match status" value="1"/>
</dbReference>
<dbReference type="AlphaFoldDB" id="A0A1D7U345"/>
<keyword evidence="3 6" id="KW-0597">Phosphoprotein</keyword>
<dbReference type="Proteomes" id="UP000094969">
    <property type="component" value="Chromosome"/>
</dbReference>
<dbReference type="SUPFAM" id="SSF47384">
    <property type="entry name" value="Homodimeric domain of signal transducing histidine kinase"/>
    <property type="match status" value="1"/>
</dbReference>
<dbReference type="PROSITE" id="PS50112">
    <property type="entry name" value="PAS"/>
    <property type="match status" value="1"/>
</dbReference>
<dbReference type="InterPro" id="IPR035965">
    <property type="entry name" value="PAS-like_dom_sf"/>
</dbReference>
<dbReference type="Gene3D" id="3.30.450.20">
    <property type="entry name" value="PAS domain"/>
    <property type="match status" value="4"/>
</dbReference>
<dbReference type="PANTHER" id="PTHR43304:SF1">
    <property type="entry name" value="PAC DOMAIN-CONTAINING PROTEIN"/>
    <property type="match status" value="1"/>
</dbReference>
<dbReference type="InterPro" id="IPR001789">
    <property type="entry name" value="Sig_transdc_resp-reg_receiver"/>
</dbReference>
<feature type="domain" description="Response regulatory" evidence="8">
    <location>
        <begin position="978"/>
        <end position="1089"/>
    </location>
</feature>
<dbReference type="InterPro" id="IPR004358">
    <property type="entry name" value="Sig_transdc_His_kin-like_C"/>
</dbReference>
<dbReference type="NCBIfam" id="TIGR00229">
    <property type="entry name" value="sensory_box"/>
    <property type="match status" value="3"/>
</dbReference>
<dbReference type="Gene3D" id="1.10.287.130">
    <property type="match status" value="1"/>
</dbReference>
<evidence type="ECO:0000256" key="1">
    <source>
        <dbReference type="ARBA" id="ARBA00000085"/>
    </source>
</evidence>